<evidence type="ECO:0000256" key="1">
    <source>
        <dbReference type="SAM" id="Phobius"/>
    </source>
</evidence>
<organism evidence="2 3">
    <name type="scientific">Bartonella acomydis</name>
    <dbReference type="NCBI Taxonomy" id="686234"/>
    <lineage>
        <taxon>Bacteria</taxon>
        <taxon>Pseudomonadati</taxon>
        <taxon>Pseudomonadota</taxon>
        <taxon>Alphaproteobacteria</taxon>
        <taxon>Hyphomicrobiales</taxon>
        <taxon>Bartonellaceae</taxon>
        <taxon>Bartonella</taxon>
    </lineage>
</organism>
<reference evidence="3" key="1">
    <citation type="journal article" date="2019" name="Int. J. Syst. Evol. Microbiol.">
        <title>The Global Catalogue of Microorganisms (GCM) 10K type strain sequencing project: providing services to taxonomists for standard genome sequencing and annotation.</title>
        <authorList>
            <consortium name="The Broad Institute Genomics Platform"/>
            <consortium name="The Broad Institute Genome Sequencing Center for Infectious Disease"/>
            <person name="Wu L."/>
            <person name="Ma J."/>
        </authorList>
    </citation>
    <scope>NUCLEOTIDE SEQUENCE [LARGE SCALE GENOMIC DNA]</scope>
    <source>
        <strain evidence="3">JCM 17706</strain>
    </source>
</reference>
<dbReference type="RefSeq" id="WP_345096160.1">
    <property type="nucleotide sequence ID" value="NZ_BAABIY010000006.1"/>
</dbReference>
<evidence type="ECO:0000313" key="2">
    <source>
        <dbReference type="EMBL" id="GAA5094912.1"/>
    </source>
</evidence>
<accession>A0ABP9MD99</accession>
<keyword evidence="3" id="KW-1185">Reference proteome</keyword>
<dbReference type="Proteomes" id="UP001501525">
    <property type="component" value="Unassembled WGS sequence"/>
</dbReference>
<keyword evidence="1" id="KW-0812">Transmembrane</keyword>
<keyword evidence="1" id="KW-1133">Transmembrane helix</keyword>
<keyword evidence="1" id="KW-0472">Membrane</keyword>
<feature type="transmembrane region" description="Helical" evidence="1">
    <location>
        <begin position="6"/>
        <end position="25"/>
    </location>
</feature>
<dbReference type="EMBL" id="BAABIY010000006">
    <property type="protein sequence ID" value="GAA5094912.1"/>
    <property type="molecule type" value="Genomic_DNA"/>
</dbReference>
<sequence length="225" mass="26098">MEDTPTTYEYISLIISTFSLVFVLYKSYKEQKEKCLGQKLQNCSVRTVFERLSPKYPSDLEVELELAIYNPTNQIIKINHIKIPKKHPFIFTEALYPDPTEGISDTEKRKNATKIALKSGKLIDLIDPKLDPNHLGFFDLFSIKAKSKLTLWFTIHPQAPCLRKPITIVVEHTSCNNPEKTLETTFCLGFFRWTDEQDKAWEYRISKGKELMDSSNNYNHTLNSL</sequence>
<protein>
    <submittedName>
        <fullName evidence="2">Uncharacterized protein</fullName>
    </submittedName>
</protein>
<name>A0ABP9MD99_9HYPH</name>
<proteinExistence type="predicted"/>
<evidence type="ECO:0000313" key="3">
    <source>
        <dbReference type="Proteomes" id="UP001501525"/>
    </source>
</evidence>
<comment type="caution">
    <text evidence="2">The sequence shown here is derived from an EMBL/GenBank/DDBJ whole genome shotgun (WGS) entry which is preliminary data.</text>
</comment>
<gene>
    <name evidence="2" type="ORF">GCM10023260_02510</name>
</gene>